<proteinExistence type="predicted"/>
<sequence>MLPGLAPGSLLGGGPPRMDPGHSGRLGALALAHHPHQPPQQQQQQQPPTAASYNHLGLYPIVWQYPNGAHSYPALGLPAAKWGHPDTGVSSEACLRRNSPNPWLHQHTPVTTSDSLGILSHVSVRPASADPHLTPRVSHHASPPPSKTTEELEKRAFLESMRAFAPAYPKPDPDRMPRHFLDPLSGQQRALLDAGDRASKYKEESRRILQESIEVAPYTAKIRPGDGDREPYPGRHALLRDMEATPSDLYGLKPHSVTLHGYFTTDPPRPHPHPHPHPHSHPHLTPSRSSAPSWRGWAVAAPCPCWPAPPRPR</sequence>
<keyword evidence="3" id="KW-1185">Reference proteome</keyword>
<accession>A0AAD7RCS5</accession>
<dbReference type="AlphaFoldDB" id="A0AAD7RCS5"/>
<feature type="compositionally biased region" description="Basic residues" evidence="1">
    <location>
        <begin position="270"/>
        <end position="282"/>
    </location>
</feature>
<evidence type="ECO:0000313" key="3">
    <source>
        <dbReference type="Proteomes" id="UP001221898"/>
    </source>
</evidence>
<evidence type="ECO:0000256" key="1">
    <source>
        <dbReference type="SAM" id="MobiDB-lite"/>
    </source>
</evidence>
<dbReference type="Proteomes" id="UP001221898">
    <property type="component" value="Unassembled WGS sequence"/>
</dbReference>
<feature type="region of interest" description="Disordered" evidence="1">
    <location>
        <begin position="1"/>
        <end position="26"/>
    </location>
</feature>
<protein>
    <submittedName>
        <fullName evidence="2">Uncharacterized protein</fullName>
    </submittedName>
</protein>
<feature type="region of interest" description="Disordered" evidence="1">
    <location>
        <begin position="128"/>
        <end position="150"/>
    </location>
</feature>
<gene>
    <name evidence="2" type="ORF">AAFF_G00280150</name>
</gene>
<comment type="caution">
    <text evidence="2">The sequence shown here is derived from an EMBL/GenBank/DDBJ whole genome shotgun (WGS) entry which is preliminary data.</text>
</comment>
<reference evidence="2" key="1">
    <citation type="journal article" date="2023" name="Science">
        <title>Genome structures resolve the early diversification of teleost fishes.</title>
        <authorList>
            <person name="Parey E."/>
            <person name="Louis A."/>
            <person name="Montfort J."/>
            <person name="Bouchez O."/>
            <person name="Roques C."/>
            <person name="Iampietro C."/>
            <person name="Lluch J."/>
            <person name="Castinel A."/>
            <person name="Donnadieu C."/>
            <person name="Desvignes T."/>
            <person name="Floi Bucao C."/>
            <person name="Jouanno E."/>
            <person name="Wen M."/>
            <person name="Mejri S."/>
            <person name="Dirks R."/>
            <person name="Jansen H."/>
            <person name="Henkel C."/>
            <person name="Chen W.J."/>
            <person name="Zahm M."/>
            <person name="Cabau C."/>
            <person name="Klopp C."/>
            <person name="Thompson A.W."/>
            <person name="Robinson-Rechavi M."/>
            <person name="Braasch I."/>
            <person name="Lecointre G."/>
            <person name="Bobe J."/>
            <person name="Postlethwait J.H."/>
            <person name="Berthelot C."/>
            <person name="Roest Crollius H."/>
            <person name="Guiguen Y."/>
        </authorList>
    </citation>
    <scope>NUCLEOTIDE SEQUENCE</scope>
    <source>
        <strain evidence="2">NC1722</strain>
    </source>
</reference>
<evidence type="ECO:0000313" key="2">
    <source>
        <dbReference type="EMBL" id="KAJ8372686.1"/>
    </source>
</evidence>
<organism evidence="2 3">
    <name type="scientific">Aldrovandia affinis</name>
    <dbReference type="NCBI Taxonomy" id="143900"/>
    <lineage>
        <taxon>Eukaryota</taxon>
        <taxon>Metazoa</taxon>
        <taxon>Chordata</taxon>
        <taxon>Craniata</taxon>
        <taxon>Vertebrata</taxon>
        <taxon>Euteleostomi</taxon>
        <taxon>Actinopterygii</taxon>
        <taxon>Neopterygii</taxon>
        <taxon>Teleostei</taxon>
        <taxon>Notacanthiformes</taxon>
        <taxon>Halosauridae</taxon>
        <taxon>Aldrovandia</taxon>
    </lineage>
</organism>
<name>A0AAD7RCS5_9TELE</name>
<dbReference type="EMBL" id="JAINUG010000390">
    <property type="protein sequence ID" value="KAJ8372686.1"/>
    <property type="molecule type" value="Genomic_DNA"/>
</dbReference>
<feature type="region of interest" description="Disordered" evidence="1">
    <location>
        <begin position="262"/>
        <end position="294"/>
    </location>
</feature>